<sequence length="378" mass="43506">MKKIRTASVRATTAEIEAEQNEKRQRNNSPRLTIVKIVLTHQTESNFTFKNAVCEQYNIENTTDDRDVFEMYAKNFYKILDKDEFIVPDKGKKKGISVKLAKSGLVKHNDQITLTPEEAANKLEVHSSKNILEGIVIGGIYGRPRNARQLKNRNKKKDVNRDDVITDDYYVMIYLPMDNNIGFLLLQYYPDITIKDEITKFIRKTLRRSRAKYDIAFSYYCSKEMSEQFSSNSILDHLTLTNPFINGDAINDKEDVENKQVNDIILKVEVASPSDKPVPYSQIQGFIKKVANVILNNKAAKDYQMQTATIRNQVTGLTTTFDIDGELKIRPTTYLYKKINVNEDGIPNFAELKEYCFNELENIKSETLAGYKDNETKE</sequence>
<name>A0A412QT43_PHOVU</name>
<dbReference type="EMBL" id="QRXI01000010">
    <property type="protein sequence ID" value="RGT94086.1"/>
    <property type="molecule type" value="Genomic_DNA"/>
</dbReference>
<reference evidence="1 2" key="1">
    <citation type="submission" date="2018-08" db="EMBL/GenBank/DDBJ databases">
        <title>A genome reference for cultivated species of the human gut microbiota.</title>
        <authorList>
            <person name="Zou Y."/>
            <person name="Xue W."/>
            <person name="Luo G."/>
        </authorList>
    </citation>
    <scope>NUCLEOTIDE SEQUENCE [LARGE SCALE GENOMIC DNA]</scope>
    <source>
        <strain evidence="1 2">AF18-14</strain>
    </source>
</reference>
<gene>
    <name evidence="1" type="ORF">DWX04_09635</name>
</gene>
<evidence type="ECO:0000313" key="1">
    <source>
        <dbReference type="EMBL" id="RGT94086.1"/>
    </source>
</evidence>
<proteinExistence type="predicted"/>
<dbReference type="AlphaFoldDB" id="A0A412QT43"/>
<dbReference type="RefSeq" id="WP_117852882.1">
    <property type="nucleotide sequence ID" value="NZ_JAGHEE010000001.1"/>
</dbReference>
<dbReference type="Proteomes" id="UP000283833">
    <property type="component" value="Unassembled WGS sequence"/>
</dbReference>
<protein>
    <submittedName>
        <fullName evidence="1">Uncharacterized protein</fullName>
    </submittedName>
</protein>
<organism evidence="1 2">
    <name type="scientific">Phocaeicola vulgatus</name>
    <name type="common">Bacteroides vulgatus</name>
    <dbReference type="NCBI Taxonomy" id="821"/>
    <lineage>
        <taxon>Bacteria</taxon>
        <taxon>Pseudomonadati</taxon>
        <taxon>Bacteroidota</taxon>
        <taxon>Bacteroidia</taxon>
        <taxon>Bacteroidales</taxon>
        <taxon>Bacteroidaceae</taxon>
        <taxon>Phocaeicola</taxon>
    </lineage>
</organism>
<evidence type="ECO:0000313" key="2">
    <source>
        <dbReference type="Proteomes" id="UP000283833"/>
    </source>
</evidence>
<accession>A0A412QT43</accession>
<comment type="caution">
    <text evidence="1">The sequence shown here is derived from an EMBL/GenBank/DDBJ whole genome shotgun (WGS) entry which is preliminary data.</text>
</comment>